<gene>
    <name evidence="1" type="ORF">S01H4_51867</name>
</gene>
<accession>X1CJF2</accession>
<dbReference type="EMBL" id="BART01029583">
    <property type="protein sequence ID" value="GAH08466.1"/>
    <property type="molecule type" value="Genomic_DNA"/>
</dbReference>
<comment type="caution">
    <text evidence="1">The sequence shown here is derived from an EMBL/GenBank/DDBJ whole genome shotgun (WGS) entry which is preliminary data.</text>
</comment>
<organism evidence="1">
    <name type="scientific">marine sediment metagenome</name>
    <dbReference type="NCBI Taxonomy" id="412755"/>
    <lineage>
        <taxon>unclassified sequences</taxon>
        <taxon>metagenomes</taxon>
        <taxon>ecological metagenomes</taxon>
    </lineage>
</organism>
<proteinExistence type="predicted"/>
<protein>
    <submittedName>
        <fullName evidence="1">Uncharacterized protein</fullName>
    </submittedName>
</protein>
<dbReference type="AlphaFoldDB" id="X1CJF2"/>
<reference evidence="1" key="1">
    <citation type="journal article" date="2014" name="Front. Microbiol.">
        <title>High frequency of phylogenetically diverse reductive dehalogenase-homologous genes in deep subseafloor sedimentary metagenomes.</title>
        <authorList>
            <person name="Kawai M."/>
            <person name="Futagami T."/>
            <person name="Toyoda A."/>
            <person name="Takaki Y."/>
            <person name="Nishi S."/>
            <person name="Hori S."/>
            <person name="Arai W."/>
            <person name="Tsubouchi T."/>
            <person name="Morono Y."/>
            <person name="Uchiyama I."/>
            <person name="Ito T."/>
            <person name="Fujiyama A."/>
            <person name="Inagaki F."/>
            <person name="Takami H."/>
        </authorList>
    </citation>
    <scope>NUCLEOTIDE SEQUENCE</scope>
    <source>
        <strain evidence="1">Expedition CK06-06</strain>
    </source>
</reference>
<name>X1CJF2_9ZZZZ</name>
<evidence type="ECO:0000313" key="1">
    <source>
        <dbReference type="EMBL" id="GAH08466.1"/>
    </source>
</evidence>
<sequence length="50" mass="6039">MFQKASLENNRFLEEQALKFRKEIEKEFDIDTSELVEIAYDKKKTVIENE</sequence>